<proteinExistence type="predicted"/>
<organism evidence="2 3">
    <name type="scientific">Helianthus annuus</name>
    <name type="common">Common sunflower</name>
    <dbReference type="NCBI Taxonomy" id="4232"/>
    <lineage>
        <taxon>Eukaryota</taxon>
        <taxon>Viridiplantae</taxon>
        <taxon>Streptophyta</taxon>
        <taxon>Embryophyta</taxon>
        <taxon>Tracheophyta</taxon>
        <taxon>Spermatophyta</taxon>
        <taxon>Magnoliopsida</taxon>
        <taxon>eudicotyledons</taxon>
        <taxon>Gunneridae</taxon>
        <taxon>Pentapetalae</taxon>
        <taxon>asterids</taxon>
        <taxon>campanulids</taxon>
        <taxon>Asterales</taxon>
        <taxon>Asteraceae</taxon>
        <taxon>Asteroideae</taxon>
        <taxon>Heliantheae alliance</taxon>
        <taxon>Heliantheae</taxon>
        <taxon>Helianthus</taxon>
    </lineage>
</organism>
<comment type="caution">
    <text evidence="2">The sequence shown here is derived from an EMBL/GenBank/DDBJ whole genome shotgun (WGS) entry which is preliminary data.</text>
</comment>
<evidence type="ECO:0000313" key="2">
    <source>
        <dbReference type="EMBL" id="KAF5765532.1"/>
    </source>
</evidence>
<dbReference type="AlphaFoldDB" id="A0A9K3E1Z3"/>
<dbReference type="Proteomes" id="UP000215914">
    <property type="component" value="Unassembled WGS sequence"/>
</dbReference>
<reference evidence="2" key="1">
    <citation type="journal article" date="2017" name="Nature">
        <title>The sunflower genome provides insights into oil metabolism, flowering and Asterid evolution.</title>
        <authorList>
            <person name="Badouin H."/>
            <person name="Gouzy J."/>
            <person name="Grassa C.J."/>
            <person name="Murat F."/>
            <person name="Staton S.E."/>
            <person name="Cottret L."/>
            <person name="Lelandais-Briere C."/>
            <person name="Owens G.L."/>
            <person name="Carrere S."/>
            <person name="Mayjonade B."/>
            <person name="Legrand L."/>
            <person name="Gill N."/>
            <person name="Kane N.C."/>
            <person name="Bowers J.E."/>
            <person name="Hubner S."/>
            <person name="Bellec A."/>
            <person name="Berard A."/>
            <person name="Berges H."/>
            <person name="Blanchet N."/>
            <person name="Boniface M.C."/>
            <person name="Brunel D."/>
            <person name="Catrice O."/>
            <person name="Chaidir N."/>
            <person name="Claudel C."/>
            <person name="Donnadieu C."/>
            <person name="Faraut T."/>
            <person name="Fievet G."/>
            <person name="Helmstetter N."/>
            <person name="King M."/>
            <person name="Knapp S.J."/>
            <person name="Lai Z."/>
            <person name="Le Paslier M.C."/>
            <person name="Lippi Y."/>
            <person name="Lorenzon L."/>
            <person name="Mandel J.R."/>
            <person name="Marage G."/>
            <person name="Marchand G."/>
            <person name="Marquand E."/>
            <person name="Bret-Mestries E."/>
            <person name="Morien E."/>
            <person name="Nambeesan S."/>
            <person name="Nguyen T."/>
            <person name="Pegot-Espagnet P."/>
            <person name="Pouilly N."/>
            <person name="Raftis F."/>
            <person name="Sallet E."/>
            <person name="Schiex T."/>
            <person name="Thomas J."/>
            <person name="Vandecasteele C."/>
            <person name="Vares D."/>
            <person name="Vear F."/>
            <person name="Vautrin S."/>
            <person name="Crespi M."/>
            <person name="Mangin B."/>
            <person name="Burke J.M."/>
            <person name="Salse J."/>
            <person name="Munos S."/>
            <person name="Vincourt P."/>
            <person name="Rieseberg L.H."/>
            <person name="Langlade N.B."/>
        </authorList>
    </citation>
    <scope>NUCLEOTIDE SEQUENCE</scope>
    <source>
        <tissue evidence="2">Leaves</tissue>
    </source>
</reference>
<feature type="compositionally biased region" description="Low complexity" evidence="1">
    <location>
        <begin position="196"/>
        <end position="205"/>
    </location>
</feature>
<keyword evidence="3" id="KW-1185">Reference proteome</keyword>
<dbReference type="Gramene" id="mRNA:HanXRQr2_Chr15g0704821">
    <property type="protein sequence ID" value="mRNA:HanXRQr2_Chr15g0704821"/>
    <property type="gene ID" value="HanXRQr2_Chr15g0704821"/>
</dbReference>
<dbReference type="EMBL" id="MNCJ02000330">
    <property type="protein sequence ID" value="KAF5765532.1"/>
    <property type="molecule type" value="Genomic_DNA"/>
</dbReference>
<evidence type="ECO:0000313" key="3">
    <source>
        <dbReference type="Proteomes" id="UP000215914"/>
    </source>
</evidence>
<feature type="region of interest" description="Disordered" evidence="1">
    <location>
        <begin position="1"/>
        <end position="42"/>
    </location>
</feature>
<accession>A0A9K3E1Z3</accession>
<reference evidence="2" key="2">
    <citation type="submission" date="2020-06" db="EMBL/GenBank/DDBJ databases">
        <title>Helianthus annuus Genome sequencing and assembly Release 2.</title>
        <authorList>
            <person name="Gouzy J."/>
            <person name="Langlade N."/>
            <person name="Munos S."/>
        </authorList>
    </citation>
    <scope>NUCLEOTIDE SEQUENCE</scope>
    <source>
        <tissue evidence="2">Leaves</tissue>
    </source>
</reference>
<name>A0A9K3E1Z3_HELAN</name>
<protein>
    <submittedName>
        <fullName evidence="2">Uncharacterized protein</fullName>
    </submittedName>
</protein>
<gene>
    <name evidence="2" type="ORF">HanXRQr2_Chr15g0704821</name>
</gene>
<feature type="region of interest" description="Disordered" evidence="1">
    <location>
        <begin position="180"/>
        <end position="205"/>
    </location>
</feature>
<sequence length="205" mass="22431">MISPCSIKRELARGQIQPEPKVMTTRAKTGSKRKKPSDPEEDSFQIECQFHDFVTVRFLRLKALHDKSLADVEEKLVDLCSIASAKDKKIAQVEKEKSGLDDQLMYAEIGIHEAQMNAIEDVKVYAARTVLQARIKIAQEAMDPAFDRSAWDIAGWKQALLNLGGYGDVDQVMALEAGPSGVKDQKEAGEEGAAEGGVAEVGNEG</sequence>
<evidence type="ECO:0000256" key="1">
    <source>
        <dbReference type="SAM" id="MobiDB-lite"/>
    </source>
</evidence>